<proteinExistence type="predicted"/>
<sequence>MQLGALCLRLTGGKGGVLVELEAGGRGEEDTNAGGERGREVKEGGMQGSREEGRALPLTHTLAPQVGYTRMPIPHTYTEPTHIYTPQYNLIPCLHFHLHAFPHAWLPLQLLTTSSTPTQIPIPHLHSIYTHQHTSIQLYSTAYTSHLHTWSPLQLLLPRSTPAKIPIPHLPIPK</sequence>
<comment type="caution">
    <text evidence="2">The sequence shown here is derived from an EMBL/GenBank/DDBJ whole genome shotgun (WGS) entry which is preliminary data.</text>
</comment>
<evidence type="ECO:0000313" key="3">
    <source>
        <dbReference type="Proteomes" id="UP000324222"/>
    </source>
</evidence>
<feature type="compositionally biased region" description="Basic and acidic residues" evidence="1">
    <location>
        <begin position="36"/>
        <end position="53"/>
    </location>
</feature>
<accession>A0A5B7HKR0</accession>
<dbReference type="AlphaFoldDB" id="A0A5B7HKR0"/>
<gene>
    <name evidence="2" type="ORF">E2C01_064405</name>
</gene>
<feature type="region of interest" description="Disordered" evidence="1">
    <location>
        <begin position="23"/>
        <end position="53"/>
    </location>
</feature>
<protein>
    <submittedName>
        <fullName evidence="2">Uncharacterized protein</fullName>
    </submittedName>
</protein>
<reference evidence="2 3" key="1">
    <citation type="submission" date="2019-05" db="EMBL/GenBank/DDBJ databases">
        <title>Another draft genome of Portunus trituberculatus and its Hox gene families provides insights of decapod evolution.</title>
        <authorList>
            <person name="Jeong J.-H."/>
            <person name="Song I."/>
            <person name="Kim S."/>
            <person name="Choi T."/>
            <person name="Kim D."/>
            <person name="Ryu S."/>
            <person name="Kim W."/>
        </authorList>
    </citation>
    <scope>NUCLEOTIDE SEQUENCE [LARGE SCALE GENOMIC DNA]</scope>
    <source>
        <tissue evidence="2">Muscle</tissue>
    </source>
</reference>
<dbReference type="Proteomes" id="UP000324222">
    <property type="component" value="Unassembled WGS sequence"/>
</dbReference>
<evidence type="ECO:0000256" key="1">
    <source>
        <dbReference type="SAM" id="MobiDB-lite"/>
    </source>
</evidence>
<keyword evidence="3" id="KW-1185">Reference proteome</keyword>
<name>A0A5B7HKR0_PORTR</name>
<evidence type="ECO:0000313" key="2">
    <source>
        <dbReference type="EMBL" id="MPC70165.1"/>
    </source>
</evidence>
<dbReference type="EMBL" id="VSRR010030662">
    <property type="protein sequence ID" value="MPC70165.1"/>
    <property type="molecule type" value="Genomic_DNA"/>
</dbReference>
<organism evidence="2 3">
    <name type="scientific">Portunus trituberculatus</name>
    <name type="common">Swimming crab</name>
    <name type="synonym">Neptunus trituberculatus</name>
    <dbReference type="NCBI Taxonomy" id="210409"/>
    <lineage>
        <taxon>Eukaryota</taxon>
        <taxon>Metazoa</taxon>
        <taxon>Ecdysozoa</taxon>
        <taxon>Arthropoda</taxon>
        <taxon>Crustacea</taxon>
        <taxon>Multicrustacea</taxon>
        <taxon>Malacostraca</taxon>
        <taxon>Eumalacostraca</taxon>
        <taxon>Eucarida</taxon>
        <taxon>Decapoda</taxon>
        <taxon>Pleocyemata</taxon>
        <taxon>Brachyura</taxon>
        <taxon>Eubrachyura</taxon>
        <taxon>Portunoidea</taxon>
        <taxon>Portunidae</taxon>
        <taxon>Portuninae</taxon>
        <taxon>Portunus</taxon>
    </lineage>
</organism>